<dbReference type="InterPro" id="IPR036969">
    <property type="entry name" value="Citrate_synthase_sf"/>
</dbReference>
<dbReference type="SUPFAM" id="SSF48256">
    <property type="entry name" value="Citrate synthase"/>
    <property type="match status" value="1"/>
</dbReference>
<dbReference type="InterPro" id="IPR002020">
    <property type="entry name" value="Citrate_synthase"/>
</dbReference>
<proteinExistence type="predicted"/>
<protein>
    <submittedName>
        <fullName evidence="1">Unannotated protein</fullName>
    </submittedName>
</protein>
<name>A0A6J6CCQ5_9ZZZZ</name>
<gene>
    <name evidence="1" type="ORF">UFOPK1572_00038</name>
</gene>
<dbReference type="Gene3D" id="1.10.230.10">
    <property type="entry name" value="Cytochrome P450-Terp, domain 2"/>
    <property type="match status" value="1"/>
</dbReference>
<accession>A0A6J6CCQ5</accession>
<sequence length="123" mass="13174">MQREKGKFVPGLGHPVHKQGDPRTPVLMALARENGTFGPHLALFEAIGRVHSEILGKTLPLNGAGVCGAVLADLDLPLGVMRGVALLARCAGLLGHIVEEQTHPIGIDVYMNVDRNIDYQPPK</sequence>
<organism evidence="1">
    <name type="scientific">freshwater metagenome</name>
    <dbReference type="NCBI Taxonomy" id="449393"/>
    <lineage>
        <taxon>unclassified sequences</taxon>
        <taxon>metagenomes</taxon>
        <taxon>ecological metagenomes</taxon>
    </lineage>
</organism>
<dbReference type="InterPro" id="IPR016143">
    <property type="entry name" value="Citrate_synth-like_sm_a-sub"/>
</dbReference>
<reference evidence="1" key="1">
    <citation type="submission" date="2020-05" db="EMBL/GenBank/DDBJ databases">
        <authorList>
            <person name="Chiriac C."/>
            <person name="Salcher M."/>
            <person name="Ghai R."/>
            <person name="Kavagutti S V."/>
        </authorList>
    </citation>
    <scope>NUCLEOTIDE SEQUENCE</scope>
</reference>
<dbReference type="AlphaFoldDB" id="A0A6J6CCQ5"/>
<dbReference type="GO" id="GO:0046912">
    <property type="term" value="F:acyltransferase activity, acyl groups converted into alkyl on transfer"/>
    <property type="evidence" value="ECO:0007669"/>
    <property type="project" value="InterPro"/>
</dbReference>
<evidence type="ECO:0000313" key="1">
    <source>
        <dbReference type="EMBL" id="CAB4549101.1"/>
    </source>
</evidence>
<dbReference type="EMBL" id="CAEZTC010000002">
    <property type="protein sequence ID" value="CAB4549101.1"/>
    <property type="molecule type" value="Genomic_DNA"/>
</dbReference>
<dbReference type="Pfam" id="PF00285">
    <property type="entry name" value="Citrate_synt"/>
    <property type="match status" value="1"/>
</dbReference>